<keyword evidence="6" id="KW-1003">Cell membrane</keyword>
<dbReference type="AlphaFoldDB" id="A0A1I0WWN1"/>
<keyword evidence="9" id="KW-1185">Reference proteome</keyword>
<protein>
    <recommendedName>
        <fullName evidence="6">Transport permease protein</fullName>
    </recommendedName>
</protein>
<feature type="transmembrane region" description="Helical" evidence="6">
    <location>
        <begin position="106"/>
        <end position="132"/>
    </location>
</feature>
<dbReference type="GO" id="GO:0046677">
    <property type="term" value="P:response to antibiotic"/>
    <property type="evidence" value="ECO:0007669"/>
    <property type="project" value="UniProtKB-KW"/>
</dbReference>
<dbReference type="PIRSF" id="PIRSF006648">
    <property type="entry name" value="DrrB"/>
    <property type="match status" value="1"/>
</dbReference>
<dbReference type="InterPro" id="IPR013525">
    <property type="entry name" value="ABC2_TM"/>
</dbReference>
<dbReference type="InterPro" id="IPR047817">
    <property type="entry name" value="ABC2_TM_bact-type"/>
</dbReference>
<feature type="transmembrane region" description="Helical" evidence="6">
    <location>
        <begin position="174"/>
        <end position="194"/>
    </location>
</feature>
<dbReference type="Proteomes" id="UP000243799">
    <property type="component" value="Unassembled WGS sequence"/>
</dbReference>
<feature type="transmembrane region" description="Helical" evidence="6">
    <location>
        <begin position="66"/>
        <end position="85"/>
    </location>
</feature>
<keyword evidence="4 6" id="KW-0472">Membrane</keyword>
<evidence type="ECO:0000256" key="5">
    <source>
        <dbReference type="ARBA" id="ARBA00023251"/>
    </source>
</evidence>
<comment type="similarity">
    <text evidence="6">Belongs to the ABC-2 integral membrane protein family.</text>
</comment>
<evidence type="ECO:0000313" key="8">
    <source>
        <dbReference type="EMBL" id="SFA93115.1"/>
    </source>
</evidence>
<dbReference type="InterPro" id="IPR000412">
    <property type="entry name" value="ABC_2_transport"/>
</dbReference>
<dbReference type="PANTHER" id="PTHR43229:SF3">
    <property type="entry name" value="ABC-TYPE MULTIDRUG TRANSPORT SYSTEM, PERMEASE COMPONENT"/>
    <property type="match status" value="1"/>
</dbReference>
<feature type="transmembrane region" description="Helical" evidence="6">
    <location>
        <begin position="241"/>
        <end position="259"/>
    </location>
</feature>
<evidence type="ECO:0000256" key="2">
    <source>
        <dbReference type="ARBA" id="ARBA00022692"/>
    </source>
</evidence>
<reference evidence="9" key="1">
    <citation type="submission" date="2016-10" db="EMBL/GenBank/DDBJ databases">
        <authorList>
            <person name="Varghese N."/>
            <person name="Submissions S."/>
        </authorList>
    </citation>
    <scope>NUCLEOTIDE SEQUENCE [LARGE SCALE GENOMIC DNA]</scope>
    <source>
        <strain evidence="9">CGMCC 4.3568</strain>
    </source>
</reference>
<dbReference type="EMBL" id="FOKG01000002">
    <property type="protein sequence ID" value="SFA93115.1"/>
    <property type="molecule type" value="Genomic_DNA"/>
</dbReference>
<evidence type="ECO:0000313" key="9">
    <source>
        <dbReference type="Proteomes" id="UP000243799"/>
    </source>
</evidence>
<dbReference type="RefSeq" id="WP_091670479.1">
    <property type="nucleotide sequence ID" value="NZ_FOKG01000002.1"/>
</dbReference>
<evidence type="ECO:0000256" key="1">
    <source>
        <dbReference type="ARBA" id="ARBA00004141"/>
    </source>
</evidence>
<feature type="domain" description="ABC transmembrane type-2" evidence="7">
    <location>
        <begin position="27"/>
        <end position="262"/>
    </location>
</feature>
<gene>
    <name evidence="8" type="ORF">SAMN05216266_102276</name>
</gene>
<comment type="subcellular location">
    <subcellularLocation>
        <location evidence="6">Cell membrane</location>
        <topology evidence="6">Multi-pass membrane protein</topology>
    </subcellularLocation>
    <subcellularLocation>
        <location evidence="1">Membrane</location>
        <topology evidence="1">Multi-pass membrane protein</topology>
    </subcellularLocation>
</comment>
<dbReference type="PROSITE" id="PS51012">
    <property type="entry name" value="ABC_TM2"/>
    <property type="match status" value="1"/>
</dbReference>
<dbReference type="STRING" id="490629.SAMN05216266_102276"/>
<evidence type="ECO:0000259" key="7">
    <source>
        <dbReference type="PROSITE" id="PS51012"/>
    </source>
</evidence>
<accession>A0A1I0WWN1</accession>
<evidence type="ECO:0000256" key="3">
    <source>
        <dbReference type="ARBA" id="ARBA00022989"/>
    </source>
</evidence>
<name>A0A1I0WWN1_9PSEU</name>
<evidence type="ECO:0000256" key="6">
    <source>
        <dbReference type="RuleBase" id="RU361157"/>
    </source>
</evidence>
<keyword evidence="6" id="KW-0813">Transport</keyword>
<sequence length="283" mass="29999">MNPTLNAIRAGITRGKIESRQMLTNSEDLGSTLVFTTIFIVVMVLMRGSTVPGTDFSLGTMTVPSVLGMSLVFSGVVGIAAGLSVDREDGTLLRAKAIPNGMRGYLVGRVVSSSAYAVGGLVLTLVPCLFLFDGLATGGLTSWLTLAWVLAVGLLATMPLGAIIGALMPSPRSMGLVMLPFSILTAVSGIFYPITALPEWVQGFSQIFPIYWLGLGMRSALLPDSMAAVEIGESWRHLETLGVLGIWAVIGYALAPVVLRRMARRESGSAVAARREKALQQVR</sequence>
<dbReference type="PANTHER" id="PTHR43229">
    <property type="entry name" value="NODULATION PROTEIN J"/>
    <property type="match status" value="1"/>
</dbReference>
<keyword evidence="3 6" id="KW-1133">Transmembrane helix</keyword>
<feature type="transmembrane region" description="Helical" evidence="6">
    <location>
        <begin position="29"/>
        <end position="46"/>
    </location>
</feature>
<dbReference type="Pfam" id="PF01061">
    <property type="entry name" value="ABC2_membrane"/>
    <property type="match status" value="1"/>
</dbReference>
<dbReference type="GO" id="GO:0140359">
    <property type="term" value="F:ABC-type transporter activity"/>
    <property type="evidence" value="ECO:0007669"/>
    <property type="project" value="InterPro"/>
</dbReference>
<proteinExistence type="inferred from homology"/>
<evidence type="ECO:0000256" key="4">
    <source>
        <dbReference type="ARBA" id="ARBA00023136"/>
    </source>
</evidence>
<dbReference type="GO" id="GO:0043190">
    <property type="term" value="C:ATP-binding cassette (ABC) transporter complex"/>
    <property type="evidence" value="ECO:0007669"/>
    <property type="project" value="InterPro"/>
</dbReference>
<dbReference type="OrthoDB" id="9786643at2"/>
<keyword evidence="5" id="KW-0046">Antibiotic resistance</keyword>
<organism evidence="8 9">
    <name type="scientific">Amycolatopsis marina</name>
    <dbReference type="NCBI Taxonomy" id="490629"/>
    <lineage>
        <taxon>Bacteria</taxon>
        <taxon>Bacillati</taxon>
        <taxon>Actinomycetota</taxon>
        <taxon>Actinomycetes</taxon>
        <taxon>Pseudonocardiales</taxon>
        <taxon>Pseudonocardiaceae</taxon>
        <taxon>Amycolatopsis</taxon>
    </lineage>
</organism>
<feature type="transmembrane region" description="Helical" evidence="6">
    <location>
        <begin position="144"/>
        <end position="167"/>
    </location>
</feature>
<keyword evidence="2 6" id="KW-0812">Transmembrane</keyword>
<dbReference type="InterPro" id="IPR051784">
    <property type="entry name" value="Nod_factor_ABC_transporter"/>
</dbReference>